<reference evidence="3" key="1">
    <citation type="journal article" date="2020" name="New Phytol.">
        <title>Comparative genomics reveals dynamic genome evolution in host specialist ectomycorrhizal fungi.</title>
        <authorList>
            <person name="Lofgren L.A."/>
            <person name="Nguyen N.H."/>
            <person name="Vilgalys R."/>
            <person name="Ruytinx J."/>
            <person name="Liao H.L."/>
            <person name="Branco S."/>
            <person name="Kuo A."/>
            <person name="LaButti K."/>
            <person name="Lipzen A."/>
            <person name="Andreopoulos W."/>
            <person name="Pangilinan J."/>
            <person name="Riley R."/>
            <person name="Hundley H."/>
            <person name="Na H."/>
            <person name="Barry K."/>
            <person name="Grigoriev I.V."/>
            <person name="Stajich J.E."/>
            <person name="Kennedy P.G."/>
        </authorList>
    </citation>
    <scope>NUCLEOTIDE SEQUENCE</scope>
    <source>
        <strain evidence="3">DOB743</strain>
    </source>
</reference>
<protein>
    <submittedName>
        <fullName evidence="3">Uncharacterized protein</fullName>
    </submittedName>
</protein>
<dbReference type="AlphaFoldDB" id="A0A9P7D3P0"/>
<comment type="caution">
    <text evidence="3">The sequence shown here is derived from an EMBL/GenBank/DDBJ whole genome shotgun (WGS) entry which is preliminary data.</text>
</comment>
<evidence type="ECO:0000313" key="4">
    <source>
        <dbReference type="Proteomes" id="UP000714275"/>
    </source>
</evidence>
<feature type="chain" id="PRO_5040507218" evidence="2">
    <location>
        <begin position="30"/>
        <end position="548"/>
    </location>
</feature>
<gene>
    <name evidence="3" type="ORF">EV702DRAFT_1089756</name>
</gene>
<name>A0A9P7D3P0_9AGAM</name>
<dbReference type="EMBL" id="JABBWD010000013">
    <property type="protein sequence ID" value="KAG1779055.1"/>
    <property type="molecule type" value="Genomic_DNA"/>
</dbReference>
<keyword evidence="2" id="KW-0732">Signal</keyword>
<feature type="signal peptide" evidence="2">
    <location>
        <begin position="1"/>
        <end position="29"/>
    </location>
</feature>
<feature type="region of interest" description="Disordered" evidence="1">
    <location>
        <begin position="403"/>
        <end position="424"/>
    </location>
</feature>
<organism evidence="3 4">
    <name type="scientific">Suillus placidus</name>
    <dbReference type="NCBI Taxonomy" id="48579"/>
    <lineage>
        <taxon>Eukaryota</taxon>
        <taxon>Fungi</taxon>
        <taxon>Dikarya</taxon>
        <taxon>Basidiomycota</taxon>
        <taxon>Agaricomycotina</taxon>
        <taxon>Agaricomycetes</taxon>
        <taxon>Agaricomycetidae</taxon>
        <taxon>Boletales</taxon>
        <taxon>Suillineae</taxon>
        <taxon>Suillaceae</taxon>
        <taxon>Suillus</taxon>
    </lineage>
</organism>
<dbReference type="OrthoDB" id="2674721at2759"/>
<evidence type="ECO:0000256" key="2">
    <source>
        <dbReference type="SAM" id="SignalP"/>
    </source>
</evidence>
<evidence type="ECO:0000313" key="3">
    <source>
        <dbReference type="EMBL" id="KAG1779055.1"/>
    </source>
</evidence>
<evidence type="ECO:0000256" key="1">
    <source>
        <dbReference type="SAM" id="MobiDB-lite"/>
    </source>
</evidence>
<keyword evidence="4" id="KW-1185">Reference proteome</keyword>
<accession>A0A9P7D3P0</accession>
<dbReference type="Proteomes" id="UP000714275">
    <property type="component" value="Unassembled WGS sequence"/>
</dbReference>
<proteinExistence type="predicted"/>
<sequence>MPVRRVDPPQQPPGFFLRFWLFFVGLAHSFTGLFKSNAPSTTLPTPVTAGSQTARHKPPVPRRLELVDTQLSNRRTAQQISQKKGLSSQSPAMHIMAAENHHQGTLYRDGNDNQNEDLQTKKHATSSFSGFIGRTVSPGRVSDGGALRTPTSLRSLAQPLDRDLRRCNSVTPVVAGIWSPASVSSSPLPSRGLSLRITSITNGSVLGLSPVNPRLANMSRSTGPRLRISSSARFTQVSASESVHSVSASPLAIRRGFSGTSVKIPHPLIRLESPWSPSDKTLPRDVWINSEGVLANVQGPVYVSLNATKSSQDDVSVLQHGPYTTLPCAPSSRFSDDGDDFISIYSNIFDLPEEEKYEEGSSKGTSQGDSFDVNGADKGSPPSGPAAVLVMTTPVDDSAVIKHDTAQNSAEDVEFEDSDKKSNTSSELEEGFFCVISQSKFDLTSDDHTSGLAYIPSSKHREVHSLSVATEPVDSPDRATKRFSVPCLQSIREFDQSPLRASTSDSSPSKHFPAAESRSLRALADLISLLDFGAMEVAETTGVPGTLG</sequence>
<feature type="region of interest" description="Disordered" evidence="1">
    <location>
        <begin position="355"/>
        <end position="388"/>
    </location>
</feature>